<evidence type="ECO:0000256" key="4">
    <source>
        <dbReference type="ARBA" id="ARBA00022692"/>
    </source>
</evidence>
<keyword evidence="3" id="KW-1003">Cell membrane</keyword>
<accession>A0AAE1HN89</accession>
<keyword evidence="10 18" id="KW-0675">Receptor</keyword>
<proteinExistence type="inferred from homology"/>
<dbReference type="AlphaFoldDB" id="A0AAE1HN89"/>
<keyword evidence="12" id="KW-0628">Postsynaptic cell membrane</keyword>
<evidence type="ECO:0000256" key="13">
    <source>
        <dbReference type="ARBA" id="ARBA00023286"/>
    </source>
</evidence>
<evidence type="ECO:0000313" key="19">
    <source>
        <dbReference type="Proteomes" id="UP001219518"/>
    </source>
</evidence>
<feature type="domain" description="Neurotransmitter-gated ion-channel transmembrane" evidence="17">
    <location>
        <begin position="23"/>
        <end position="83"/>
    </location>
</feature>
<evidence type="ECO:0000256" key="6">
    <source>
        <dbReference type="ARBA" id="ARBA00023018"/>
    </source>
</evidence>
<dbReference type="SUPFAM" id="SSF90112">
    <property type="entry name" value="Neurotransmitter-gated ion-channel transmembrane pore"/>
    <property type="match status" value="1"/>
</dbReference>
<dbReference type="InterPro" id="IPR036719">
    <property type="entry name" value="Neuro-gated_channel_TM_sf"/>
</dbReference>
<evidence type="ECO:0000256" key="3">
    <source>
        <dbReference type="ARBA" id="ARBA00022475"/>
    </source>
</evidence>
<keyword evidence="11" id="KW-0325">Glycoprotein</keyword>
<keyword evidence="4 16" id="KW-0812">Transmembrane</keyword>
<keyword evidence="9" id="KW-1015">Disulfide bond</keyword>
<evidence type="ECO:0000256" key="14">
    <source>
        <dbReference type="ARBA" id="ARBA00023303"/>
    </source>
</evidence>
<evidence type="ECO:0000313" key="18">
    <source>
        <dbReference type="EMBL" id="KAK3924387.1"/>
    </source>
</evidence>
<evidence type="ECO:0000256" key="16">
    <source>
        <dbReference type="SAM" id="Phobius"/>
    </source>
</evidence>
<dbReference type="EMBL" id="JAHWGI010001182">
    <property type="protein sequence ID" value="KAK3924387.1"/>
    <property type="molecule type" value="Genomic_DNA"/>
</dbReference>
<evidence type="ECO:0000256" key="7">
    <source>
        <dbReference type="ARBA" id="ARBA00023065"/>
    </source>
</evidence>
<comment type="similarity">
    <text evidence="1">Belongs to the ligand-gated ion channel (TC 1.A.9) family. Acetylcholine receptor (TC 1.A.9.1) subfamily.</text>
</comment>
<dbReference type="GO" id="GO:0007268">
    <property type="term" value="P:chemical synaptic transmission"/>
    <property type="evidence" value="ECO:0007669"/>
    <property type="project" value="UniProtKB-ARBA"/>
</dbReference>
<dbReference type="InterPro" id="IPR006029">
    <property type="entry name" value="Neurotrans-gated_channel_TM"/>
</dbReference>
<evidence type="ECO:0000256" key="15">
    <source>
        <dbReference type="ARBA" id="ARBA00034104"/>
    </source>
</evidence>
<evidence type="ECO:0000256" key="12">
    <source>
        <dbReference type="ARBA" id="ARBA00023257"/>
    </source>
</evidence>
<reference evidence="18" key="1">
    <citation type="submission" date="2021-07" db="EMBL/GenBank/DDBJ databases">
        <authorList>
            <person name="Catto M.A."/>
            <person name="Jacobson A."/>
            <person name="Kennedy G."/>
            <person name="Labadie P."/>
            <person name="Hunt B.G."/>
            <person name="Srinivasan R."/>
        </authorList>
    </citation>
    <scope>NUCLEOTIDE SEQUENCE</scope>
    <source>
        <strain evidence="18">PL_HMW_Pooled</strain>
        <tissue evidence="18">Head</tissue>
    </source>
</reference>
<organism evidence="18 19">
    <name type="scientific">Frankliniella fusca</name>
    <dbReference type="NCBI Taxonomy" id="407009"/>
    <lineage>
        <taxon>Eukaryota</taxon>
        <taxon>Metazoa</taxon>
        <taxon>Ecdysozoa</taxon>
        <taxon>Arthropoda</taxon>
        <taxon>Hexapoda</taxon>
        <taxon>Insecta</taxon>
        <taxon>Pterygota</taxon>
        <taxon>Neoptera</taxon>
        <taxon>Paraneoptera</taxon>
        <taxon>Thysanoptera</taxon>
        <taxon>Terebrantia</taxon>
        <taxon>Thripoidea</taxon>
        <taxon>Thripidae</taxon>
        <taxon>Frankliniella</taxon>
    </lineage>
</organism>
<protein>
    <submittedName>
        <fullName evidence="18">Acetylcholine receptor subunit beta-like 2</fullName>
    </submittedName>
</protein>
<evidence type="ECO:0000256" key="5">
    <source>
        <dbReference type="ARBA" id="ARBA00022989"/>
    </source>
</evidence>
<dbReference type="FunFam" id="1.20.58.390:FF:000030">
    <property type="entry name" value="Acetylcholine receptor subunit alpha-L1"/>
    <property type="match status" value="1"/>
</dbReference>
<dbReference type="Pfam" id="PF02932">
    <property type="entry name" value="Neur_chan_memb"/>
    <property type="match status" value="1"/>
</dbReference>
<evidence type="ECO:0000256" key="1">
    <source>
        <dbReference type="ARBA" id="ARBA00009237"/>
    </source>
</evidence>
<evidence type="ECO:0000256" key="10">
    <source>
        <dbReference type="ARBA" id="ARBA00023170"/>
    </source>
</evidence>
<keyword evidence="2" id="KW-0813">Transport</keyword>
<name>A0AAE1HN89_9NEOP</name>
<dbReference type="InterPro" id="IPR038050">
    <property type="entry name" value="Neuro_actylchol_rec"/>
</dbReference>
<keyword evidence="6" id="KW-0770">Synapse</keyword>
<evidence type="ECO:0000259" key="17">
    <source>
        <dbReference type="Pfam" id="PF02932"/>
    </source>
</evidence>
<dbReference type="Proteomes" id="UP001219518">
    <property type="component" value="Unassembled WGS sequence"/>
</dbReference>
<dbReference type="GO" id="GO:0034220">
    <property type="term" value="P:monoatomic ion transmembrane transport"/>
    <property type="evidence" value="ECO:0007669"/>
    <property type="project" value="UniProtKB-KW"/>
</dbReference>
<dbReference type="GO" id="GO:0045211">
    <property type="term" value="C:postsynaptic membrane"/>
    <property type="evidence" value="ECO:0007669"/>
    <property type="project" value="UniProtKB-SubCell"/>
</dbReference>
<comment type="subcellular location">
    <subcellularLocation>
        <location evidence="15">Postsynaptic cell membrane</location>
        <topology evidence="15">Multi-pass membrane protein</topology>
    </subcellularLocation>
</comment>
<gene>
    <name evidence="18" type="ORF">KUF71_012338</name>
</gene>
<evidence type="ECO:0000256" key="2">
    <source>
        <dbReference type="ARBA" id="ARBA00022448"/>
    </source>
</evidence>
<keyword evidence="19" id="KW-1185">Reference proteome</keyword>
<keyword evidence="7" id="KW-0406">Ion transport</keyword>
<feature type="transmembrane region" description="Helical" evidence="16">
    <location>
        <begin position="67"/>
        <end position="85"/>
    </location>
</feature>
<sequence length="127" mass="14067">MPAHPPHLALALVAVTDSDNILPRTMSPDLLSALQGVSFIAQHIKDADKDNEVVEDWKYISMVLDRLFLIIFTMACVGGTAGIIFQAPSLYDTRIPIDQQQSSIPLRKHYFQVPEDAPRPPTLASDQ</sequence>
<keyword evidence="8 16" id="KW-0472">Membrane</keyword>
<evidence type="ECO:0000256" key="11">
    <source>
        <dbReference type="ARBA" id="ARBA00023180"/>
    </source>
</evidence>
<evidence type="ECO:0000256" key="8">
    <source>
        <dbReference type="ARBA" id="ARBA00023136"/>
    </source>
</evidence>
<dbReference type="Gene3D" id="1.20.58.390">
    <property type="entry name" value="Neurotransmitter-gated ion-channel transmembrane domain"/>
    <property type="match status" value="1"/>
</dbReference>
<reference evidence="18" key="2">
    <citation type="journal article" date="2023" name="BMC Genomics">
        <title>Pest status, molecular evolution, and epigenetic factors derived from the genome assembly of Frankliniella fusca, a thysanopteran phytovirus vector.</title>
        <authorList>
            <person name="Catto M.A."/>
            <person name="Labadie P.E."/>
            <person name="Jacobson A.L."/>
            <person name="Kennedy G.G."/>
            <person name="Srinivasan R."/>
            <person name="Hunt B.G."/>
        </authorList>
    </citation>
    <scope>NUCLEOTIDE SEQUENCE</scope>
    <source>
        <strain evidence="18">PL_HMW_Pooled</strain>
    </source>
</reference>
<keyword evidence="14" id="KW-0407">Ion channel</keyword>
<evidence type="ECO:0000256" key="9">
    <source>
        <dbReference type="ARBA" id="ARBA00023157"/>
    </source>
</evidence>
<comment type="caution">
    <text evidence="18">The sequence shown here is derived from an EMBL/GenBank/DDBJ whole genome shotgun (WGS) entry which is preliminary data.</text>
</comment>
<keyword evidence="13" id="KW-1071">Ligand-gated ion channel</keyword>
<keyword evidence="5 16" id="KW-1133">Transmembrane helix</keyword>